<dbReference type="Pfam" id="PF01432">
    <property type="entry name" value="Peptidase_M3"/>
    <property type="match status" value="1"/>
</dbReference>
<comment type="similarity">
    <text evidence="6">Belongs to the peptidase M3 family.</text>
</comment>
<dbReference type="CDD" id="cd09610">
    <property type="entry name" value="M3B_PepF"/>
    <property type="match status" value="1"/>
</dbReference>
<keyword evidence="1 6" id="KW-0645">Protease</keyword>
<organism evidence="9 10">
    <name type="scientific">candidate division WWE3 bacterium</name>
    <dbReference type="NCBI Taxonomy" id="2053526"/>
    <lineage>
        <taxon>Bacteria</taxon>
        <taxon>Katanobacteria</taxon>
    </lineage>
</organism>
<evidence type="ECO:0000259" key="7">
    <source>
        <dbReference type="Pfam" id="PF01432"/>
    </source>
</evidence>
<gene>
    <name evidence="9" type="ORF">KC614_02135</name>
</gene>
<evidence type="ECO:0000256" key="3">
    <source>
        <dbReference type="ARBA" id="ARBA00022801"/>
    </source>
</evidence>
<evidence type="ECO:0000256" key="5">
    <source>
        <dbReference type="ARBA" id="ARBA00023049"/>
    </source>
</evidence>
<evidence type="ECO:0000256" key="1">
    <source>
        <dbReference type="ARBA" id="ARBA00022670"/>
    </source>
</evidence>
<evidence type="ECO:0000313" key="9">
    <source>
        <dbReference type="EMBL" id="MCA9391980.1"/>
    </source>
</evidence>
<evidence type="ECO:0000256" key="6">
    <source>
        <dbReference type="RuleBase" id="RU003435"/>
    </source>
</evidence>
<comment type="caution">
    <text evidence="9">The sequence shown here is derived from an EMBL/GenBank/DDBJ whole genome shotgun (WGS) entry which is preliminary data.</text>
</comment>
<feature type="domain" description="Oligopeptidase F N-terminal" evidence="8">
    <location>
        <begin position="118"/>
        <end position="176"/>
    </location>
</feature>
<dbReference type="GO" id="GO:0006508">
    <property type="term" value="P:proteolysis"/>
    <property type="evidence" value="ECO:0007669"/>
    <property type="project" value="UniProtKB-KW"/>
</dbReference>
<dbReference type="EMBL" id="JAGQKZ010000012">
    <property type="protein sequence ID" value="MCA9391980.1"/>
    <property type="molecule type" value="Genomic_DNA"/>
</dbReference>
<name>A0A955LK44_UNCKA</name>
<dbReference type="GO" id="GO:0004222">
    <property type="term" value="F:metalloendopeptidase activity"/>
    <property type="evidence" value="ECO:0007669"/>
    <property type="project" value="InterPro"/>
</dbReference>
<reference evidence="9" key="1">
    <citation type="submission" date="2020-04" db="EMBL/GenBank/DDBJ databases">
        <authorList>
            <person name="Zhang T."/>
        </authorList>
    </citation>
    <scope>NUCLEOTIDE SEQUENCE</scope>
    <source>
        <strain evidence="9">HKST-UBA03</strain>
    </source>
</reference>
<dbReference type="InterPro" id="IPR042088">
    <property type="entry name" value="OligoPept_F_C"/>
</dbReference>
<dbReference type="SUPFAM" id="SSF55486">
    <property type="entry name" value="Metalloproteases ('zincins'), catalytic domain"/>
    <property type="match status" value="1"/>
</dbReference>
<keyword evidence="2 6" id="KW-0479">Metal-binding</keyword>
<dbReference type="Gene3D" id="1.10.1370.20">
    <property type="entry name" value="Oligoendopeptidase f, C-terminal domain"/>
    <property type="match status" value="1"/>
</dbReference>
<dbReference type="InterPro" id="IPR013647">
    <property type="entry name" value="OligopepF_N_dom"/>
</dbReference>
<evidence type="ECO:0000256" key="2">
    <source>
        <dbReference type="ARBA" id="ARBA00022723"/>
    </source>
</evidence>
<evidence type="ECO:0000259" key="8">
    <source>
        <dbReference type="Pfam" id="PF08439"/>
    </source>
</evidence>
<keyword evidence="3 6" id="KW-0378">Hydrolase</keyword>
<dbReference type="GO" id="GO:0046872">
    <property type="term" value="F:metal ion binding"/>
    <property type="evidence" value="ECO:0007669"/>
    <property type="project" value="UniProtKB-UniRule"/>
</dbReference>
<dbReference type="AlphaFoldDB" id="A0A955LK44"/>
<protein>
    <submittedName>
        <fullName evidence="9">M3 family oligoendopeptidase</fullName>
    </submittedName>
</protein>
<reference evidence="9" key="2">
    <citation type="journal article" date="2021" name="Microbiome">
        <title>Successional dynamics and alternative stable states in a saline activated sludge microbial community over 9 years.</title>
        <authorList>
            <person name="Wang Y."/>
            <person name="Ye J."/>
            <person name="Ju F."/>
            <person name="Liu L."/>
            <person name="Boyd J.A."/>
            <person name="Deng Y."/>
            <person name="Parks D.H."/>
            <person name="Jiang X."/>
            <person name="Yin X."/>
            <person name="Woodcroft B.J."/>
            <person name="Tyson G.W."/>
            <person name="Hugenholtz P."/>
            <person name="Polz M.F."/>
            <person name="Zhang T."/>
        </authorList>
    </citation>
    <scope>NUCLEOTIDE SEQUENCE</scope>
    <source>
        <strain evidence="9">HKST-UBA03</strain>
    </source>
</reference>
<comment type="cofactor">
    <cofactor evidence="6">
        <name>Zn(2+)</name>
        <dbReference type="ChEBI" id="CHEBI:29105"/>
    </cofactor>
    <text evidence="6">Binds 1 zinc ion.</text>
</comment>
<accession>A0A955LK44</accession>
<keyword evidence="4 6" id="KW-0862">Zinc</keyword>
<dbReference type="InterPro" id="IPR001567">
    <property type="entry name" value="Pept_M3A_M3B_dom"/>
</dbReference>
<dbReference type="Proteomes" id="UP000751518">
    <property type="component" value="Unassembled WGS sequence"/>
</dbReference>
<proteinExistence type="inferred from homology"/>
<sequence length="602" mass="69715">MQNPINFKTKWDLSPLLPTTDDGAINKLRAKQQAAADDFVSKWEPRSDYLESPEVLKQALDEYEKFHSEFSCYGSEWAYYSLQGALDQSDPEIRAKQNLVGDFSTRLKNQLAFFELRIAKIPESKQKEFVESSDLFEYQHLLEQLFSQARYLLSEEAEKILNLKAAPAYSQWVQMTSSFLAKETRAMKTKDGKSTERSFSEIMNLLSDTNKSIRDDAAVNFNEILANNVDVAEAELNAILLNKKIDDDLRKTPRPDTERHIEDGITHYFVDTLLEAVSERFDVSHRYYELKAKLFGMDQLAYHERNVPYGEIKSVYTFDQATGLVSNVFEKLDPEFDEIFKAFLQNGQVDVFAKKGKYLGAFCFTHRKDDPTYLLLNHTDKLQDVLTIAHEFGHAINYELMRPVQNSLNFDTSKATTEVASTFMEDFVLEELLSNANDEEKLALMMMKLNEDISPIFRQVAAYRFELELHNEFREQGYVSKEQIGEIFTKHMKSYMGDAVEQSAGSQNWWVYWSHFRSFFYVYSYASGLLISKSLQNMYRRDNSSMERIKNFMRAGTSRSPVEIFADLGIDILDKQFWLDGINQTQSLLKETEQLAKELGKI</sequence>
<feature type="domain" description="Peptidase M3A/M3B catalytic" evidence="7">
    <location>
        <begin position="336"/>
        <end position="582"/>
    </location>
</feature>
<dbReference type="Pfam" id="PF08439">
    <property type="entry name" value="Peptidase_M3_N"/>
    <property type="match status" value="1"/>
</dbReference>
<evidence type="ECO:0000313" key="10">
    <source>
        <dbReference type="Proteomes" id="UP000751518"/>
    </source>
</evidence>
<keyword evidence="5 6" id="KW-0482">Metalloprotease</keyword>
<dbReference type="Gene3D" id="1.20.140.70">
    <property type="entry name" value="Oligopeptidase f, N-terminal domain"/>
    <property type="match status" value="1"/>
</dbReference>
<evidence type="ECO:0000256" key="4">
    <source>
        <dbReference type="ARBA" id="ARBA00022833"/>
    </source>
</evidence>